<accession>Q0RSI0</accession>
<dbReference type="EMBL" id="CT573213">
    <property type="protein sequence ID" value="CAJ59482.1"/>
    <property type="molecule type" value="Genomic_DNA"/>
</dbReference>
<dbReference type="KEGG" id="fal:FRAAL0813"/>
<dbReference type="AlphaFoldDB" id="Q0RSI0"/>
<name>Q0RSI0_FRAAA</name>
<sequence>MDLRLTKVGVALPIVSDRYRC</sequence>
<protein>
    <submittedName>
        <fullName evidence="1">Uncharacterized protein</fullName>
    </submittedName>
</protein>
<proteinExistence type="predicted"/>
<evidence type="ECO:0000313" key="2">
    <source>
        <dbReference type="Proteomes" id="UP000000657"/>
    </source>
</evidence>
<reference evidence="1 2" key="1">
    <citation type="journal article" date="2007" name="Genome Res.">
        <title>Genome characteristics of facultatively symbiotic Frankia sp. strains reflect host range and host plant biogeography.</title>
        <authorList>
            <person name="Normand P."/>
            <person name="Lapierre P."/>
            <person name="Tisa L.S."/>
            <person name="Gogarten J.P."/>
            <person name="Alloisio N."/>
            <person name="Bagnarol E."/>
            <person name="Bassi C.A."/>
            <person name="Berry A.M."/>
            <person name="Bickhart D.M."/>
            <person name="Choisne N."/>
            <person name="Couloux A."/>
            <person name="Cournoyer B."/>
            <person name="Cruveiller S."/>
            <person name="Daubin V."/>
            <person name="Demange N."/>
            <person name="Francino M.P."/>
            <person name="Goltsman E."/>
            <person name="Huang Y."/>
            <person name="Kopp O.R."/>
            <person name="Labarre L."/>
            <person name="Lapidus A."/>
            <person name="Lavire C."/>
            <person name="Marechal J."/>
            <person name="Martinez M."/>
            <person name="Mastronunzio J.E."/>
            <person name="Mullin B.C."/>
            <person name="Niemann J."/>
            <person name="Pujic P."/>
            <person name="Rawnsley T."/>
            <person name="Rouy Z."/>
            <person name="Schenowitz C."/>
            <person name="Sellstedt A."/>
            <person name="Tavares F."/>
            <person name="Tomkins J.P."/>
            <person name="Vallenet D."/>
            <person name="Valverde C."/>
            <person name="Wall L.G."/>
            <person name="Wang Y."/>
            <person name="Medigue C."/>
            <person name="Benson D.R."/>
        </authorList>
    </citation>
    <scope>NUCLEOTIDE SEQUENCE [LARGE SCALE GENOMIC DNA]</scope>
    <source>
        <strain evidence="2">DSM 45986 / CECT 9034 / ACN14a</strain>
    </source>
</reference>
<evidence type="ECO:0000313" key="1">
    <source>
        <dbReference type="EMBL" id="CAJ59482.1"/>
    </source>
</evidence>
<organism evidence="1 2">
    <name type="scientific">Frankia alni (strain DSM 45986 / CECT 9034 / ACN14a)</name>
    <dbReference type="NCBI Taxonomy" id="326424"/>
    <lineage>
        <taxon>Bacteria</taxon>
        <taxon>Bacillati</taxon>
        <taxon>Actinomycetota</taxon>
        <taxon>Actinomycetes</taxon>
        <taxon>Frankiales</taxon>
        <taxon>Frankiaceae</taxon>
        <taxon>Frankia</taxon>
    </lineage>
</organism>
<dbReference type="HOGENOM" id="CLU_3426513_0_0_11"/>
<gene>
    <name evidence="1" type="ordered locus">FRAAL0813</name>
</gene>
<keyword evidence="2" id="KW-1185">Reference proteome</keyword>
<dbReference type="Proteomes" id="UP000000657">
    <property type="component" value="Chromosome"/>
</dbReference>